<dbReference type="GO" id="GO:0003714">
    <property type="term" value="F:transcription corepressor activity"/>
    <property type="evidence" value="ECO:0007669"/>
    <property type="project" value="TreeGrafter"/>
</dbReference>
<evidence type="ECO:0000256" key="2">
    <source>
        <dbReference type="ARBA" id="ARBA00023242"/>
    </source>
</evidence>
<name>A0A0L9V562_PHAAN</name>
<dbReference type="Proteomes" id="UP000053144">
    <property type="component" value="Chromosome 8"/>
</dbReference>
<feature type="coiled-coil region" evidence="4">
    <location>
        <begin position="106"/>
        <end position="140"/>
    </location>
</feature>
<dbReference type="InterPro" id="IPR052255">
    <property type="entry name" value="RNA_pol_II_subunit5-mediator"/>
</dbReference>
<protein>
    <submittedName>
        <fullName evidence="6">Uncharacterized protein</fullName>
    </submittedName>
</protein>
<dbReference type="PANTHER" id="PTHR15111:SF0">
    <property type="entry name" value="UNCONVENTIONAL PREFOLDIN RPB5 INTERACTOR 1"/>
    <property type="match status" value="1"/>
</dbReference>
<dbReference type="GO" id="GO:0009409">
    <property type="term" value="P:response to cold"/>
    <property type="evidence" value="ECO:0007669"/>
    <property type="project" value="UniProtKB-ARBA"/>
</dbReference>
<proteinExistence type="inferred from homology"/>
<comment type="similarity">
    <text evidence="3">Belongs to the RNA polymerase II subunit 5-mediating protein family.</text>
</comment>
<dbReference type="GO" id="GO:0003682">
    <property type="term" value="F:chromatin binding"/>
    <property type="evidence" value="ECO:0007669"/>
    <property type="project" value="TreeGrafter"/>
</dbReference>
<dbReference type="Gene3D" id="1.10.287.370">
    <property type="match status" value="1"/>
</dbReference>
<sequence length="382" mass="43110">MEESVKKGTVTSLASLFPVEEAQKAAKRVEDAIADNRGELDRVRGFIADNNNLVNLVHKLPEELSHDIMVPFGKAAFFPGRLIHTNEFLVLLGEGYYAERTSKQTVEILQRRGKSMDSQVDSLEANIKDLEAEASFFNATASQVAVRVHFFVLFFTLMISKLQQDAPHLGNATPNDGEYERMLAIMDELEKEELAAESGNQSDENDESTGDDDEMSYQGHIDNNLQNSKDFRQSAPLGQTNDKIKRAELPEKQHRKEDITDQLNFASLGVQSTVREREKLVESIYPIEKIPFGSKEKPAQSTITSKTEDPHQTSQRSFDSRKAFPGSIIEHAENIERSSREQSSASSQLKSIYANQEFDRQHRVLVLNLQNQFPDSKCKEDN</sequence>
<dbReference type="GO" id="GO:0005634">
    <property type="term" value="C:nucleus"/>
    <property type="evidence" value="ECO:0007669"/>
    <property type="project" value="UniProtKB-SubCell"/>
</dbReference>
<feature type="region of interest" description="Disordered" evidence="5">
    <location>
        <begin position="293"/>
        <end position="324"/>
    </location>
</feature>
<evidence type="ECO:0000313" key="7">
    <source>
        <dbReference type="Proteomes" id="UP000053144"/>
    </source>
</evidence>
<feature type="compositionally biased region" description="Basic and acidic residues" evidence="5">
    <location>
        <begin position="242"/>
        <end position="258"/>
    </location>
</feature>
<keyword evidence="4" id="KW-0175">Coiled coil</keyword>
<organism evidence="6 7">
    <name type="scientific">Phaseolus angularis</name>
    <name type="common">Azuki bean</name>
    <name type="synonym">Vigna angularis</name>
    <dbReference type="NCBI Taxonomy" id="3914"/>
    <lineage>
        <taxon>Eukaryota</taxon>
        <taxon>Viridiplantae</taxon>
        <taxon>Streptophyta</taxon>
        <taxon>Embryophyta</taxon>
        <taxon>Tracheophyta</taxon>
        <taxon>Spermatophyta</taxon>
        <taxon>Magnoliopsida</taxon>
        <taxon>eudicotyledons</taxon>
        <taxon>Gunneridae</taxon>
        <taxon>Pentapetalae</taxon>
        <taxon>rosids</taxon>
        <taxon>fabids</taxon>
        <taxon>Fabales</taxon>
        <taxon>Fabaceae</taxon>
        <taxon>Papilionoideae</taxon>
        <taxon>50 kb inversion clade</taxon>
        <taxon>NPAAA clade</taxon>
        <taxon>indigoferoid/millettioid clade</taxon>
        <taxon>Phaseoleae</taxon>
        <taxon>Vigna</taxon>
    </lineage>
</organism>
<dbReference type="CDD" id="cd23159">
    <property type="entry name" value="Prefoldin_URI1"/>
    <property type="match status" value="1"/>
</dbReference>
<evidence type="ECO:0000256" key="4">
    <source>
        <dbReference type="SAM" id="Coils"/>
    </source>
</evidence>
<dbReference type="GO" id="GO:0006457">
    <property type="term" value="P:protein folding"/>
    <property type="evidence" value="ECO:0007669"/>
    <property type="project" value="UniProtKB-ARBA"/>
</dbReference>
<comment type="subcellular location">
    <subcellularLocation>
        <location evidence="1">Nucleus</location>
    </subcellularLocation>
</comment>
<gene>
    <name evidence="6" type="ORF">LR48_Vigan08g105700</name>
</gene>
<evidence type="ECO:0000256" key="3">
    <source>
        <dbReference type="ARBA" id="ARBA00038295"/>
    </source>
</evidence>
<evidence type="ECO:0000313" key="6">
    <source>
        <dbReference type="EMBL" id="KOM50230.1"/>
    </source>
</evidence>
<dbReference type="GO" id="GO:0000122">
    <property type="term" value="P:negative regulation of transcription by RNA polymerase II"/>
    <property type="evidence" value="ECO:0007669"/>
    <property type="project" value="TreeGrafter"/>
</dbReference>
<feature type="compositionally biased region" description="Acidic residues" evidence="5">
    <location>
        <begin position="203"/>
        <end position="215"/>
    </location>
</feature>
<feature type="region of interest" description="Disordered" evidence="5">
    <location>
        <begin position="193"/>
        <end position="258"/>
    </location>
</feature>
<dbReference type="AlphaFoldDB" id="A0A0L9V562"/>
<dbReference type="InterPro" id="IPR009053">
    <property type="entry name" value="Prefoldin"/>
</dbReference>
<dbReference type="EMBL" id="CM003378">
    <property type="protein sequence ID" value="KOM50230.1"/>
    <property type="molecule type" value="Genomic_DNA"/>
</dbReference>
<dbReference type="GO" id="GO:0019212">
    <property type="term" value="F:phosphatase inhibitor activity"/>
    <property type="evidence" value="ECO:0007669"/>
    <property type="project" value="TreeGrafter"/>
</dbReference>
<accession>A0A0L9V562</accession>
<evidence type="ECO:0000256" key="1">
    <source>
        <dbReference type="ARBA" id="ARBA00004123"/>
    </source>
</evidence>
<evidence type="ECO:0000256" key="5">
    <source>
        <dbReference type="SAM" id="MobiDB-lite"/>
    </source>
</evidence>
<dbReference type="OMA" id="VASHCRF"/>
<dbReference type="Gramene" id="KOM50230">
    <property type="protein sequence ID" value="KOM50230"/>
    <property type="gene ID" value="LR48_Vigan08g105700"/>
</dbReference>
<dbReference type="Pfam" id="PF02996">
    <property type="entry name" value="Prefoldin"/>
    <property type="match status" value="1"/>
</dbReference>
<dbReference type="STRING" id="3914.A0A0L9V562"/>
<dbReference type="PANTHER" id="PTHR15111">
    <property type="entry name" value="RNA POLYMERASE II SUBUNIT 5-MEDIATING PROTEIN NNX3"/>
    <property type="match status" value="1"/>
</dbReference>
<keyword evidence="2" id="KW-0539">Nucleus</keyword>
<reference evidence="7" key="1">
    <citation type="journal article" date="2015" name="Proc. Natl. Acad. Sci. U.S.A.">
        <title>Genome sequencing of adzuki bean (Vigna angularis) provides insight into high starch and low fat accumulation and domestication.</title>
        <authorList>
            <person name="Yang K."/>
            <person name="Tian Z."/>
            <person name="Chen C."/>
            <person name="Luo L."/>
            <person name="Zhao B."/>
            <person name="Wang Z."/>
            <person name="Yu L."/>
            <person name="Li Y."/>
            <person name="Sun Y."/>
            <person name="Li W."/>
            <person name="Chen Y."/>
            <person name="Li Y."/>
            <person name="Zhang Y."/>
            <person name="Ai D."/>
            <person name="Zhao J."/>
            <person name="Shang C."/>
            <person name="Ma Y."/>
            <person name="Wu B."/>
            <person name="Wang M."/>
            <person name="Gao L."/>
            <person name="Sun D."/>
            <person name="Zhang P."/>
            <person name="Guo F."/>
            <person name="Wang W."/>
            <person name="Li Y."/>
            <person name="Wang J."/>
            <person name="Varshney R.K."/>
            <person name="Wang J."/>
            <person name="Ling H.Q."/>
            <person name="Wan P."/>
        </authorList>
    </citation>
    <scope>NUCLEOTIDE SEQUENCE</scope>
    <source>
        <strain evidence="7">cv. Jingnong 6</strain>
    </source>
</reference>
<dbReference type="SUPFAM" id="SSF46579">
    <property type="entry name" value="Prefoldin"/>
    <property type="match status" value="1"/>
</dbReference>
<dbReference type="InterPro" id="IPR004127">
    <property type="entry name" value="Prefoldin_subunit_alpha"/>
</dbReference>